<evidence type="ECO:0000313" key="3">
    <source>
        <dbReference type="Proteomes" id="UP000053268"/>
    </source>
</evidence>
<dbReference type="Pfam" id="PF02995">
    <property type="entry name" value="DUF229"/>
    <property type="match status" value="1"/>
</dbReference>
<feature type="compositionally biased region" description="Pro residues" evidence="1">
    <location>
        <begin position="149"/>
        <end position="166"/>
    </location>
</feature>
<dbReference type="Gene3D" id="2.130.10.10">
    <property type="entry name" value="YVTN repeat-like/Quinoprotein amine dehydrogenase"/>
    <property type="match status" value="1"/>
</dbReference>
<accession>A0A194Q763</accession>
<dbReference type="InterPro" id="IPR015943">
    <property type="entry name" value="WD40/YVTN_repeat-like_dom_sf"/>
</dbReference>
<name>A0A194Q763_PAPXU</name>
<dbReference type="SUPFAM" id="SSF53649">
    <property type="entry name" value="Alkaline phosphatase-like"/>
    <property type="match status" value="1"/>
</dbReference>
<gene>
    <name evidence="2" type="ORF">RR46_03095</name>
</gene>
<reference evidence="2 3" key="1">
    <citation type="journal article" date="2015" name="Nat. Commun.">
        <title>Outbred genome sequencing and CRISPR/Cas9 gene editing in butterflies.</title>
        <authorList>
            <person name="Li X."/>
            <person name="Fan D."/>
            <person name="Zhang W."/>
            <person name="Liu G."/>
            <person name="Zhang L."/>
            <person name="Zhao L."/>
            <person name="Fang X."/>
            <person name="Chen L."/>
            <person name="Dong Y."/>
            <person name="Chen Y."/>
            <person name="Ding Y."/>
            <person name="Zhao R."/>
            <person name="Feng M."/>
            <person name="Zhu Y."/>
            <person name="Feng Y."/>
            <person name="Jiang X."/>
            <person name="Zhu D."/>
            <person name="Xiang H."/>
            <person name="Feng X."/>
            <person name="Li S."/>
            <person name="Wang J."/>
            <person name="Zhang G."/>
            <person name="Kronforst M.R."/>
            <person name="Wang W."/>
        </authorList>
    </citation>
    <scope>NUCLEOTIDE SEQUENCE [LARGE SCALE GENOMIC DNA]</scope>
    <source>
        <strain evidence="2">Ya'a_city_454_Px</strain>
        <tissue evidence="2">Whole body</tissue>
    </source>
</reference>
<dbReference type="STRING" id="66420.A0A194Q763"/>
<dbReference type="Gene3D" id="3.40.720.10">
    <property type="entry name" value="Alkaline Phosphatase, subunit A"/>
    <property type="match status" value="1"/>
</dbReference>
<proteinExistence type="predicted"/>
<dbReference type="InterPro" id="IPR017850">
    <property type="entry name" value="Alkaline_phosphatase_core_sf"/>
</dbReference>
<evidence type="ECO:0000313" key="2">
    <source>
        <dbReference type="EMBL" id="KPJ01224.1"/>
    </source>
</evidence>
<evidence type="ECO:0000256" key="1">
    <source>
        <dbReference type="SAM" id="MobiDB-lite"/>
    </source>
</evidence>
<dbReference type="PANTHER" id="PTHR10974">
    <property type="entry name" value="FI08016P-RELATED"/>
    <property type="match status" value="1"/>
</dbReference>
<sequence>MPQTLPDRHTSYHKVEEKLQKSILEETEVGCKFPVIDPFAAEMMKFNKDIPKIKCESGDWVQCEMSKCYVKSDILKTMNNVVCVYKDIIYIDDNNYKLGEPVRVSSDRHYYLNASDHVKVSCSGTPVDRFNIFSTRWYGYKAGLRPVQLPPAPHAPPATAAPPSPAAPGANSAPPAPPRIPLAPRGRHQRDDPLLRFDITTLYNIVGDGTPAAIIPLLTGKTELDMPEMRKRFANSKAVDPENYIFKMLSKYGYRTAFFEDSPWIGTFQYRYNGFSSQPADHYMQAFLQEETKYGAKWWNGINKRHCIGDTPQYGFLMNMSKQVTSLAQKHFCFTFIVDISHDDFNMISSADDDLVAFIEHMRDSGKMENHLFIVMGDHGSRFSGLRETYQGKIEERLPLMAIMLPEKLIQTRPETLTSLRNNARVLTTPFDIHTTVVHAMGLPQLANDYVILGSDIPRGMSLLEPIPQSRTCGKAGILSHWCVCSKWYPVSTEDKLYTEAGVALAHFVNNVTYEVRSKCVDRKLTFIDWVMKLSNNDDVLSFKSGIECNGRHETYVKADVKHLTQSLSERPVIARRRSACTMLKFLILCLAAIQAASSDDCKGILYDGKNYKEQIMKADIYKPSSLAVDYKTSAIYFTHIEQTGDVFYKTSKINLKDGKFTNLEVNNGFSLDVDQKNHVVYVGGHKGIYKYNEKNNKANLIVPGINAWNVFYKNVLYYIEFISQTLYTYSNGKSKPFEELEGIKVYFFVIDNEDYIIYSNSSGVFGKNKGEKEVLYKEVKSVDEIREISLDRNGRVFVLAADGIYRMNKITKSIERVAEIQDAYGMAFDNNNHLIYSKENSLLRLVPNKDC</sequence>
<dbReference type="PANTHER" id="PTHR10974:SF1">
    <property type="entry name" value="FI08016P-RELATED"/>
    <property type="match status" value="1"/>
</dbReference>
<dbReference type="GO" id="GO:0005615">
    <property type="term" value="C:extracellular space"/>
    <property type="evidence" value="ECO:0007669"/>
    <property type="project" value="TreeGrafter"/>
</dbReference>
<protein>
    <submittedName>
        <fullName evidence="2">Ommochrome-binding protein</fullName>
    </submittedName>
</protein>
<dbReference type="CDD" id="cd16021">
    <property type="entry name" value="ALP_like"/>
    <property type="match status" value="1"/>
</dbReference>
<dbReference type="Proteomes" id="UP000053268">
    <property type="component" value="Unassembled WGS sequence"/>
</dbReference>
<dbReference type="SUPFAM" id="SSF101898">
    <property type="entry name" value="NHL repeat"/>
    <property type="match status" value="1"/>
</dbReference>
<organism evidence="2 3">
    <name type="scientific">Papilio xuthus</name>
    <name type="common">Asian swallowtail butterfly</name>
    <dbReference type="NCBI Taxonomy" id="66420"/>
    <lineage>
        <taxon>Eukaryota</taxon>
        <taxon>Metazoa</taxon>
        <taxon>Ecdysozoa</taxon>
        <taxon>Arthropoda</taxon>
        <taxon>Hexapoda</taxon>
        <taxon>Insecta</taxon>
        <taxon>Pterygota</taxon>
        <taxon>Neoptera</taxon>
        <taxon>Endopterygota</taxon>
        <taxon>Lepidoptera</taxon>
        <taxon>Glossata</taxon>
        <taxon>Ditrysia</taxon>
        <taxon>Papilionoidea</taxon>
        <taxon>Papilionidae</taxon>
        <taxon>Papilioninae</taxon>
        <taxon>Papilio</taxon>
    </lineage>
</organism>
<keyword evidence="3" id="KW-1185">Reference proteome</keyword>
<dbReference type="AlphaFoldDB" id="A0A194Q763"/>
<dbReference type="FunFam" id="3.40.720.10:FF:000017">
    <property type="entry name" value="Predicted protein"/>
    <property type="match status" value="1"/>
</dbReference>
<feature type="region of interest" description="Disordered" evidence="1">
    <location>
        <begin position="149"/>
        <end position="189"/>
    </location>
</feature>
<dbReference type="EMBL" id="KQ459386">
    <property type="protein sequence ID" value="KPJ01224.1"/>
    <property type="molecule type" value="Genomic_DNA"/>
</dbReference>
<dbReference type="InterPro" id="IPR004245">
    <property type="entry name" value="DUF229"/>
</dbReference>